<evidence type="ECO:0000313" key="2">
    <source>
        <dbReference type="EMBL" id="GBP24822.1"/>
    </source>
</evidence>
<gene>
    <name evidence="2" type="primary">Akap5</name>
    <name evidence="2" type="ORF">EVAR_14155_1</name>
</gene>
<dbReference type="GO" id="GO:0016301">
    <property type="term" value="F:kinase activity"/>
    <property type="evidence" value="ECO:0007669"/>
    <property type="project" value="UniProtKB-KW"/>
</dbReference>
<evidence type="ECO:0000256" key="1">
    <source>
        <dbReference type="SAM" id="MobiDB-lite"/>
    </source>
</evidence>
<keyword evidence="2" id="KW-0418">Kinase</keyword>
<evidence type="ECO:0000313" key="3">
    <source>
        <dbReference type="Proteomes" id="UP000299102"/>
    </source>
</evidence>
<feature type="region of interest" description="Disordered" evidence="1">
    <location>
        <begin position="224"/>
        <end position="254"/>
    </location>
</feature>
<keyword evidence="2" id="KW-0808">Transferase</keyword>
<dbReference type="EMBL" id="BGZK01000166">
    <property type="protein sequence ID" value="GBP24822.1"/>
    <property type="molecule type" value="Genomic_DNA"/>
</dbReference>
<proteinExistence type="predicted"/>
<dbReference type="AlphaFoldDB" id="A0A4C1UFS0"/>
<accession>A0A4C1UFS0</accession>
<dbReference type="Proteomes" id="UP000299102">
    <property type="component" value="Unassembled WGS sequence"/>
</dbReference>
<organism evidence="2 3">
    <name type="scientific">Eumeta variegata</name>
    <name type="common">Bagworm moth</name>
    <name type="synonym">Eumeta japonica</name>
    <dbReference type="NCBI Taxonomy" id="151549"/>
    <lineage>
        <taxon>Eukaryota</taxon>
        <taxon>Metazoa</taxon>
        <taxon>Ecdysozoa</taxon>
        <taxon>Arthropoda</taxon>
        <taxon>Hexapoda</taxon>
        <taxon>Insecta</taxon>
        <taxon>Pterygota</taxon>
        <taxon>Neoptera</taxon>
        <taxon>Endopterygota</taxon>
        <taxon>Lepidoptera</taxon>
        <taxon>Glossata</taxon>
        <taxon>Ditrysia</taxon>
        <taxon>Tineoidea</taxon>
        <taxon>Psychidae</taxon>
        <taxon>Oiketicinae</taxon>
        <taxon>Eumeta</taxon>
    </lineage>
</organism>
<reference evidence="2 3" key="1">
    <citation type="journal article" date="2019" name="Commun. Biol.">
        <title>The bagworm genome reveals a unique fibroin gene that provides high tensile strength.</title>
        <authorList>
            <person name="Kono N."/>
            <person name="Nakamura H."/>
            <person name="Ohtoshi R."/>
            <person name="Tomita M."/>
            <person name="Numata K."/>
            <person name="Arakawa K."/>
        </authorList>
    </citation>
    <scope>NUCLEOTIDE SEQUENCE [LARGE SCALE GENOMIC DNA]</scope>
</reference>
<dbReference type="STRING" id="151549.A0A4C1UFS0"/>
<comment type="caution">
    <text evidence="2">The sequence shown here is derived from an EMBL/GenBank/DDBJ whole genome shotgun (WGS) entry which is preliminary data.</text>
</comment>
<name>A0A4C1UFS0_EUMVA</name>
<protein>
    <submittedName>
        <fullName evidence="2">A-kinase anchor protein 5</fullName>
    </submittedName>
</protein>
<keyword evidence="3" id="KW-1185">Reference proteome</keyword>
<sequence>MVPVNSDNRKLPASVLVKALEFDGYEPVPALKNPDNTLAFEDRKKAKCLEVPDRLVLIIHSIATNQPNPLISAAASHEAPPKNHFLTRPRNALLDPPVERAAFGIVERAAFGVIERAAFGVVEGAAFGIVERAAFGVVEEAAFGIVEGAAVIEGAFGIVESAAFGVIERAAFGVAEGAAFGIVEGVAFGVVERATFSVVEGAMYGAIEEAAFGISVEFEAVALSKQSPPRCARDPPGPTDRESAAPLATTLHSD</sequence>